<dbReference type="InterPro" id="IPR035906">
    <property type="entry name" value="MetI-like_sf"/>
</dbReference>
<keyword evidence="3 6" id="KW-0812">Transmembrane</keyword>
<evidence type="ECO:0000256" key="5">
    <source>
        <dbReference type="ARBA" id="ARBA00023136"/>
    </source>
</evidence>
<gene>
    <name evidence="8" type="ordered locus">CFU_1457</name>
</gene>
<sequence>MAVMQYAAEKKNRLRARRQKSRRAAPRVFSRCLCKGVSMTNRYRNAMIGAAVTLLVVAAIGWSIGPAVIHQYQGDLIYYTGRHLVLVGWSMSLALLCGIPAGILLSRPYFSRHAEKWMQIFNIGNTIPSMAVLALALALFGIGDKPAILALWLASLLPIVRNTYEGLKQVSPAMKEAAKGIGMKPLQVLFRVELPNALPIIVGGVRTALAINVGTAPLSILIGGESLGGLIFPGIYLNNHGQLLLGATATAVLALMLDAIVSLGSNAYLSKRGLLR</sequence>
<reference evidence="9" key="6">
    <citation type="submission" date="2011-05" db="EMBL/GenBank/DDBJ databases">
        <title>Complete sequence of Collimonas fungivorans Ter331.</title>
        <authorList>
            <person name="Leveau J.H."/>
        </authorList>
    </citation>
    <scope>NUCLEOTIDE SEQUENCE [LARGE SCALE GENOMIC DNA]</scope>
    <source>
        <strain evidence="9">Ter331</strain>
    </source>
</reference>
<dbReference type="Gene3D" id="1.10.3720.10">
    <property type="entry name" value="MetI-like"/>
    <property type="match status" value="1"/>
</dbReference>
<dbReference type="PANTHER" id="PTHR30177">
    <property type="entry name" value="GLYCINE BETAINE/L-PROLINE TRANSPORT SYSTEM PERMEASE PROTEIN PROW"/>
    <property type="match status" value="1"/>
</dbReference>
<dbReference type="Proteomes" id="UP000008392">
    <property type="component" value="Chromosome"/>
</dbReference>
<dbReference type="EMBL" id="CP002745">
    <property type="protein sequence ID" value="AEK61289.1"/>
    <property type="molecule type" value="Genomic_DNA"/>
</dbReference>
<feature type="transmembrane region" description="Helical" evidence="6">
    <location>
        <begin position="243"/>
        <end position="269"/>
    </location>
</feature>
<dbReference type="eggNOG" id="COG1174">
    <property type="taxonomic scope" value="Bacteria"/>
</dbReference>
<organism evidence="8 9">
    <name type="scientific">Collimonas fungivorans (strain Ter331)</name>
    <dbReference type="NCBI Taxonomy" id="1005048"/>
    <lineage>
        <taxon>Bacteria</taxon>
        <taxon>Pseudomonadati</taxon>
        <taxon>Pseudomonadota</taxon>
        <taxon>Betaproteobacteria</taxon>
        <taxon>Burkholderiales</taxon>
        <taxon>Oxalobacteraceae</taxon>
        <taxon>Collimonas</taxon>
    </lineage>
</organism>
<evidence type="ECO:0000313" key="8">
    <source>
        <dbReference type="EMBL" id="AEK61289.1"/>
    </source>
</evidence>
<dbReference type="STRING" id="1005048.CFU_1457"/>
<dbReference type="FunFam" id="1.10.3720.10:FF:000001">
    <property type="entry name" value="Glycine betaine ABC transporter, permease"/>
    <property type="match status" value="1"/>
</dbReference>
<reference evidence="8 9" key="3">
    <citation type="journal article" date="2008" name="FEMS Microbiol. Ecol.">
        <title>Identification and characterization of genes underlying chitinolysis in Collimonas fungivorans Ter331.</title>
        <authorList>
            <person name="Fritsche K."/>
            <person name="de Boer W."/>
            <person name="Gerards S."/>
            <person name="van den Berg M."/>
            <person name="van Veen J.A."/>
            <person name="Leveau J.H."/>
        </authorList>
    </citation>
    <scope>NUCLEOTIDE SEQUENCE [LARGE SCALE GENOMIC DNA]</scope>
    <source>
        <strain evidence="8 9">Ter331</strain>
    </source>
</reference>
<keyword evidence="5 6" id="KW-0472">Membrane</keyword>
<feature type="transmembrane region" description="Helical" evidence="6">
    <location>
        <begin position="117"/>
        <end position="140"/>
    </location>
</feature>
<dbReference type="HOGENOM" id="CLU_046113_7_0_4"/>
<dbReference type="InterPro" id="IPR051204">
    <property type="entry name" value="ABC_transp_perm/SBD"/>
</dbReference>
<keyword evidence="4 6" id="KW-1133">Transmembrane helix</keyword>
<dbReference type="InterPro" id="IPR000515">
    <property type="entry name" value="MetI-like"/>
</dbReference>
<evidence type="ECO:0000256" key="2">
    <source>
        <dbReference type="ARBA" id="ARBA00022448"/>
    </source>
</evidence>
<feature type="transmembrane region" description="Helical" evidence="6">
    <location>
        <begin position="216"/>
        <end position="237"/>
    </location>
</feature>
<comment type="similarity">
    <text evidence="6">Belongs to the binding-protein-dependent transport system permease family.</text>
</comment>
<dbReference type="AlphaFoldDB" id="G0AB83"/>
<dbReference type="Pfam" id="PF00528">
    <property type="entry name" value="BPD_transp_1"/>
    <property type="match status" value="1"/>
</dbReference>
<feature type="transmembrane region" description="Helical" evidence="6">
    <location>
        <begin position="45"/>
        <end position="64"/>
    </location>
</feature>
<dbReference type="GO" id="GO:0055085">
    <property type="term" value="P:transmembrane transport"/>
    <property type="evidence" value="ECO:0007669"/>
    <property type="project" value="InterPro"/>
</dbReference>
<keyword evidence="2 6" id="KW-0813">Transport</keyword>
<evidence type="ECO:0000259" key="7">
    <source>
        <dbReference type="PROSITE" id="PS50928"/>
    </source>
</evidence>
<evidence type="ECO:0000256" key="1">
    <source>
        <dbReference type="ARBA" id="ARBA00004651"/>
    </source>
</evidence>
<protein>
    <submittedName>
        <fullName evidence="8">ABC glycine betaine/choline/proline family transporter, inner membrane subunit</fullName>
    </submittedName>
</protein>
<comment type="subcellular location">
    <subcellularLocation>
        <location evidence="1 6">Cell membrane</location>
        <topology evidence="1 6">Multi-pass membrane protein</topology>
    </subcellularLocation>
</comment>
<dbReference type="SUPFAM" id="SSF161098">
    <property type="entry name" value="MetI-like"/>
    <property type="match status" value="1"/>
</dbReference>
<dbReference type="GO" id="GO:0005886">
    <property type="term" value="C:plasma membrane"/>
    <property type="evidence" value="ECO:0007669"/>
    <property type="project" value="UniProtKB-SubCell"/>
</dbReference>
<evidence type="ECO:0000313" key="9">
    <source>
        <dbReference type="Proteomes" id="UP000008392"/>
    </source>
</evidence>
<reference evidence="8 9" key="1">
    <citation type="journal article" date="2004" name="Environ. Microbiol.">
        <title>Phylogeny-function analysis of (meta)genomic libraries: screening for expression of ribosomal RNA genes by large-insert library fluorescent in situ hybridization (LIL-FISH).</title>
        <authorList>
            <person name="Leveau J.H."/>
            <person name="Gerards S."/>
            <person name="de Boer W."/>
            <person name="van Veen J.A."/>
        </authorList>
    </citation>
    <scope>NUCLEOTIDE SEQUENCE [LARGE SCALE GENOMIC DNA]</scope>
    <source>
        <strain evidence="8 9">Ter331</strain>
    </source>
</reference>
<dbReference type="CDD" id="cd06261">
    <property type="entry name" value="TM_PBP2"/>
    <property type="match status" value="1"/>
</dbReference>
<evidence type="ECO:0000256" key="3">
    <source>
        <dbReference type="ARBA" id="ARBA00022692"/>
    </source>
</evidence>
<accession>G0AB83</accession>
<dbReference type="GO" id="GO:0031460">
    <property type="term" value="P:glycine betaine transport"/>
    <property type="evidence" value="ECO:0007669"/>
    <property type="project" value="TreeGrafter"/>
</dbReference>
<reference evidence="8 9" key="4">
    <citation type="journal article" date="2010" name="Environ. Microbiol.">
        <title>The bacterial genus Collimonas: mycophagy, weathering and other adaptive solutions to life in oligotrophic soil environments.</title>
        <authorList>
            <person name="Leveau J.H."/>
            <person name="Uroz S."/>
            <person name="de Boer W."/>
        </authorList>
    </citation>
    <scope>NUCLEOTIDE SEQUENCE [LARGE SCALE GENOMIC DNA]</scope>
    <source>
        <strain evidence="8 9">Ter331</strain>
    </source>
</reference>
<dbReference type="KEGG" id="cfu:CFU_1457"/>
<feature type="transmembrane region" description="Helical" evidence="6">
    <location>
        <begin position="146"/>
        <end position="164"/>
    </location>
</feature>
<proteinExistence type="inferred from homology"/>
<evidence type="ECO:0000256" key="6">
    <source>
        <dbReference type="RuleBase" id="RU363032"/>
    </source>
</evidence>
<keyword evidence="9" id="KW-1185">Reference proteome</keyword>
<dbReference type="PROSITE" id="PS50928">
    <property type="entry name" value="ABC_TM1"/>
    <property type="match status" value="1"/>
</dbReference>
<evidence type="ECO:0000256" key="4">
    <source>
        <dbReference type="ARBA" id="ARBA00022989"/>
    </source>
</evidence>
<dbReference type="PANTHER" id="PTHR30177:SF4">
    <property type="entry name" value="OSMOPROTECTANT IMPORT PERMEASE PROTEIN OSMW"/>
    <property type="match status" value="1"/>
</dbReference>
<reference evidence="8 9" key="2">
    <citation type="journal article" date="2006" name="J. Microbiol. Methods">
        <title>Genomic flank-sequencing of plasposon insertion sites for rapid identification of functional genes.</title>
        <authorList>
            <person name="Leveau J.H."/>
            <person name="Gerards S."/>
            <person name="Fritsche K."/>
            <person name="Zondag G."/>
            <person name="van Veen J.A."/>
        </authorList>
    </citation>
    <scope>NUCLEOTIDE SEQUENCE [LARGE SCALE GENOMIC DNA]</scope>
    <source>
        <strain evidence="8 9">Ter331</strain>
    </source>
</reference>
<feature type="domain" description="ABC transmembrane type-1" evidence="7">
    <location>
        <begin position="80"/>
        <end position="261"/>
    </location>
</feature>
<reference evidence="8 9" key="5">
    <citation type="journal article" date="2011" name="ISME J.">
        <title>Dual transcriptional profiling of a bacterial/fungal confrontation: Collimonas fungivorans versus Aspergillus niger.</title>
        <authorList>
            <person name="Mela F."/>
            <person name="Fritsche K."/>
            <person name="de Boer W."/>
            <person name="van Veen J.A."/>
            <person name="de Graaff L.H."/>
            <person name="van den Berg M."/>
            <person name="Leveau J.H."/>
        </authorList>
    </citation>
    <scope>NUCLEOTIDE SEQUENCE [LARGE SCALE GENOMIC DNA]</scope>
    <source>
        <strain evidence="8 9">Ter331</strain>
    </source>
</reference>
<feature type="transmembrane region" description="Helical" evidence="6">
    <location>
        <begin position="84"/>
        <end position="105"/>
    </location>
</feature>
<name>G0AB83_COLFT</name>